<evidence type="ECO:0000256" key="8">
    <source>
        <dbReference type="ARBA" id="ARBA00048248"/>
    </source>
</evidence>
<dbReference type="InParanoid" id="A0A409WTM8"/>
<evidence type="ECO:0000256" key="6">
    <source>
        <dbReference type="ARBA" id="ARBA00023146"/>
    </source>
</evidence>
<dbReference type="PANTHER" id="PTHR46264:SF4">
    <property type="entry name" value="TYROSINE--TRNA LIGASE, CYTOPLASMIC"/>
    <property type="match status" value="1"/>
</dbReference>
<dbReference type="InterPro" id="IPR050489">
    <property type="entry name" value="Tyr-tRNA_synthase"/>
</dbReference>
<dbReference type="AlphaFoldDB" id="A0A409WTM8"/>
<feature type="region of interest" description="Disordered" evidence="10">
    <location>
        <begin position="423"/>
        <end position="458"/>
    </location>
</feature>
<dbReference type="GO" id="GO:0004831">
    <property type="term" value="F:tyrosine-tRNA ligase activity"/>
    <property type="evidence" value="ECO:0007669"/>
    <property type="project" value="UniProtKB-EC"/>
</dbReference>
<dbReference type="Pfam" id="PF00579">
    <property type="entry name" value="tRNA-synt_1b"/>
    <property type="match status" value="1"/>
</dbReference>
<dbReference type="STRING" id="93625.A0A409WTM8"/>
<dbReference type="EC" id="6.1.1.1" evidence="1"/>
<evidence type="ECO:0000256" key="3">
    <source>
        <dbReference type="ARBA" id="ARBA00022741"/>
    </source>
</evidence>
<dbReference type="OrthoDB" id="197206at2759"/>
<dbReference type="GO" id="GO:0006437">
    <property type="term" value="P:tyrosyl-tRNA aminoacylation"/>
    <property type="evidence" value="ECO:0007669"/>
    <property type="project" value="TreeGrafter"/>
</dbReference>
<dbReference type="PANTHER" id="PTHR46264">
    <property type="entry name" value="TYROSINE-TRNA LIGASE"/>
    <property type="match status" value="1"/>
</dbReference>
<dbReference type="EMBL" id="NHYD01003206">
    <property type="protein sequence ID" value="PPQ81842.1"/>
    <property type="molecule type" value="Genomic_DNA"/>
</dbReference>
<keyword evidence="4 9" id="KW-0067">ATP-binding</keyword>
<evidence type="ECO:0000313" key="12">
    <source>
        <dbReference type="Proteomes" id="UP000283269"/>
    </source>
</evidence>
<evidence type="ECO:0000256" key="4">
    <source>
        <dbReference type="ARBA" id="ARBA00022840"/>
    </source>
</evidence>
<dbReference type="SUPFAM" id="SSF52374">
    <property type="entry name" value="Nucleotidylyl transferase"/>
    <property type="match status" value="1"/>
</dbReference>
<organism evidence="11 12">
    <name type="scientific">Psilocybe cyanescens</name>
    <dbReference type="NCBI Taxonomy" id="93625"/>
    <lineage>
        <taxon>Eukaryota</taxon>
        <taxon>Fungi</taxon>
        <taxon>Dikarya</taxon>
        <taxon>Basidiomycota</taxon>
        <taxon>Agaricomycotina</taxon>
        <taxon>Agaricomycetes</taxon>
        <taxon>Agaricomycetidae</taxon>
        <taxon>Agaricales</taxon>
        <taxon>Agaricineae</taxon>
        <taxon>Strophariaceae</taxon>
        <taxon>Psilocybe</taxon>
    </lineage>
</organism>
<evidence type="ECO:0000256" key="1">
    <source>
        <dbReference type="ARBA" id="ARBA00013160"/>
    </source>
</evidence>
<dbReference type="InterPro" id="IPR014729">
    <property type="entry name" value="Rossmann-like_a/b/a_fold"/>
</dbReference>
<dbReference type="InterPro" id="IPR002305">
    <property type="entry name" value="aa-tRNA-synth_Ic"/>
</dbReference>
<dbReference type="InterPro" id="IPR023617">
    <property type="entry name" value="Tyr-tRNA-ligase_arc/euk-type"/>
</dbReference>
<comment type="catalytic activity">
    <reaction evidence="8">
        <text>tRNA(Tyr) + L-tyrosine + ATP = L-tyrosyl-tRNA(Tyr) + AMP + diphosphate + H(+)</text>
        <dbReference type="Rhea" id="RHEA:10220"/>
        <dbReference type="Rhea" id="RHEA-COMP:9706"/>
        <dbReference type="Rhea" id="RHEA-COMP:9707"/>
        <dbReference type="ChEBI" id="CHEBI:15378"/>
        <dbReference type="ChEBI" id="CHEBI:30616"/>
        <dbReference type="ChEBI" id="CHEBI:33019"/>
        <dbReference type="ChEBI" id="CHEBI:58315"/>
        <dbReference type="ChEBI" id="CHEBI:78442"/>
        <dbReference type="ChEBI" id="CHEBI:78536"/>
        <dbReference type="ChEBI" id="CHEBI:456215"/>
        <dbReference type="EC" id="6.1.1.1"/>
    </reaction>
</comment>
<dbReference type="FunCoup" id="A0A409WTM8">
    <property type="interactions" value="526"/>
</dbReference>
<dbReference type="GO" id="GO:0005524">
    <property type="term" value="F:ATP binding"/>
    <property type="evidence" value="ECO:0007669"/>
    <property type="project" value="UniProtKB-KW"/>
</dbReference>
<comment type="caution">
    <text evidence="11">The sequence shown here is derived from an EMBL/GenBank/DDBJ whole genome shotgun (WGS) entry which is preliminary data.</text>
</comment>
<evidence type="ECO:0000256" key="9">
    <source>
        <dbReference type="RuleBase" id="RU363036"/>
    </source>
</evidence>
<sequence length="522" mass="57755">METPDEKYELITRRLKDAFGVDIIKSILAEGRHPKCYWGTYYNSLAISHIGYFVPLTKIADFLRAGVDVCGHLFMVVHNTNAGYYLAGRLVAPLLTTSSTHVPLNELAHLIAANCTDLHAFLDNMKAPLELITHRTKYYELLLRAVFTSLGIPTSTLRFVEGSSFQLSKEYTMDNYRLCASVTEHDAKKAGAEVVKQVDSALLSGLLYPGLQALDEQYLGVDFQFGGVDQRKIFTFAELYLPRLGYAKRAHLMNAMVPGLAGGKMSSSDPNSKIDFLDTAETVRKKLKAAFCEEGTVEGNGILAFVEAVLIPISQLRLERKMAVDAGSGTLLEEGMGDQRPFITEDAPKGTVFSIERDPKFGGTMHYSSFSAIHDDFACKNLHPGDLKKAVADGIVRLLNPIRKAFEENEEWQRIEKLAYPDPIAKDTKKKKEKVYHPPPPGKGKNTQAPGAPSPAVSPEIAHAEAKVATQQVPTSSQTSWRRVNIFQACSRFVSRLKRRVANVVTNNSASPPRPNEPRRSL</sequence>
<dbReference type="GO" id="GO:0005737">
    <property type="term" value="C:cytoplasm"/>
    <property type="evidence" value="ECO:0007669"/>
    <property type="project" value="TreeGrafter"/>
</dbReference>
<keyword evidence="5 9" id="KW-0648">Protein biosynthesis</keyword>
<accession>A0A409WTM8</accession>
<keyword evidence="6 9" id="KW-0030">Aminoacyl-tRNA synthetase</keyword>
<keyword evidence="3 9" id="KW-0547">Nucleotide-binding</keyword>
<evidence type="ECO:0000256" key="2">
    <source>
        <dbReference type="ARBA" id="ARBA00022598"/>
    </source>
</evidence>
<dbReference type="Proteomes" id="UP000283269">
    <property type="component" value="Unassembled WGS sequence"/>
</dbReference>
<protein>
    <recommendedName>
        <fullName evidence="1">tyrosine--tRNA ligase</fullName>
        <ecNumber evidence="1">6.1.1.1</ecNumber>
    </recommendedName>
    <alternativeName>
        <fullName evidence="7">Tyrosyl-tRNA synthetase</fullName>
    </alternativeName>
</protein>
<evidence type="ECO:0000313" key="11">
    <source>
        <dbReference type="EMBL" id="PPQ81842.1"/>
    </source>
</evidence>
<comment type="similarity">
    <text evidence="9">Belongs to the class-I aminoacyl-tRNA synthetase family.</text>
</comment>
<gene>
    <name evidence="11" type="ORF">CVT25_013471</name>
</gene>
<dbReference type="PIRSF" id="PIRSF006588">
    <property type="entry name" value="TyrRS_arch_euk"/>
    <property type="match status" value="1"/>
</dbReference>
<evidence type="ECO:0000256" key="10">
    <source>
        <dbReference type="SAM" id="MobiDB-lite"/>
    </source>
</evidence>
<evidence type="ECO:0000256" key="7">
    <source>
        <dbReference type="ARBA" id="ARBA00033323"/>
    </source>
</evidence>
<proteinExistence type="inferred from homology"/>
<evidence type="ECO:0000256" key="5">
    <source>
        <dbReference type="ARBA" id="ARBA00022917"/>
    </source>
</evidence>
<keyword evidence="12" id="KW-1185">Reference proteome</keyword>
<dbReference type="Gene3D" id="3.40.50.620">
    <property type="entry name" value="HUPs"/>
    <property type="match status" value="1"/>
</dbReference>
<dbReference type="Gene3D" id="1.10.240.10">
    <property type="entry name" value="Tyrosyl-Transfer RNA Synthetase"/>
    <property type="match status" value="1"/>
</dbReference>
<keyword evidence="2 9" id="KW-0436">Ligase</keyword>
<name>A0A409WTM8_PSICY</name>
<reference evidence="11 12" key="1">
    <citation type="journal article" date="2018" name="Evol. Lett.">
        <title>Horizontal gene cluster transfer increased hallucinogenic mushroom diversity.</title>
        <authorList>
            <person name="Reynolds H.T."/>
            <person name="Vijayakumar V."/>
            <person name="Gluck-Thaler E."/>
            <person name="Korotkin H.B."/>
            <person name="Matheny P.B."/>
            <person name="Slot J.C."/>
        </authorList>
    </citation>
    <scope>NUCLEOTIDE SEQUENCE [LARGE SCALE GENOMIC DNA]</scope>
    <source>
        <strain evidence="11 12">2631</strain>
    </source>
</reference>